<dbReference type="EMBL" id="CP030041">
    <property type="protein sequence ID" value="AWW31953.1"/>
    <property type="molecule type" value="Genomic_DNA"/>
</dbReference>
<evidence type="ECO:0000313" key="2">
    <source>
        <dbReference type="Proteomes" id="UP000248688"/>
    </source>
</evidence>
<dbReference type="KEGG" id="est:DN752_18415"/>
<dbReference type="Proteomes" id="UP000248688">
    <property type="component" value="Chromosome"/>
</dbReference>
<dbReference type="AlphaFoldDB" id="A0A2Z4INQ4"/>
<reference evidence="1 2" key="1">
    <citation type="submission" date="2018-06" db="EMBL/GenBank/DDBJ databases">
        <title>Echinicola strongylocentroti sp. nov., isolated from a sea urchin Strongylocentrotus intermedius.</title>
        <authorList>
            <person name="Bae S.S."/>
        </authorList>
    </citation>
    <scope>NUCLEOTIDE SEQUENCE [LARGE SCALE GENOMIC DNA]</scope>
    <source>
        <strain evidence="1 2">MEBiC08714</strain>
    </source>
</reference>
<name>A0A2Z4INQ4_9BACT</name>
<gene>
    <name evidence="1" type="ORF">DN752_18415</name>
</gene>
<proteinExistence type="predicted"/>
<protein>
    <submittedName>
        <fullName evidence="1">Uncharacterized protein</fullName>
    </submittedName>
</protein>
<keyword evidence="2" id="KW-1185">Reference proteome</keyword>
<accession>A0A2Z4INQ4</accession>
<organism evidence="1 2">
    <name type="scientific">Echinicola strongylocentroti</name>
    <dbReference type="NCBI Taxonomy" id="1795355"/>
    <lineage>
        <taxon>Bacteria</taxon>
        <taxon>Pseudomonadati</taxon>
        <taxon>Bacteroidota</taxon>
        <taxon>Cytophagia</taxon>
        <taxon>Cytophagales</taxon>
        <taxon>Cyclobacteriaceae</taxon>
        <taxon>Echinicola</taxon>
    </lineage>
</organism>
<evidence type="ECO:0000313" key="1">
    <source>
        <dbReference type="EMBL" id="AWW31953.1"/>
    </source>
</evidence>
<sequence length="94" mass="10480">MDLVTCGFIRWMLRPPLPPEGVPAARMIAALHEINVKCVCPDAQHSPNEIRFFWDFRGFCESLFPISVITGVIAGIDIAQFAKIGQIFLEPIVP</sequence>